<evidence type="ECO:0000313" key="3">
    <source>
        <dbReference type="EMBL" id="KAK7595044.1"/>
    </source>
</evidence>
<gene>
    <name evidence="3" type="ORF">V9T40_001477</name>
</gene>
<evidence type="ECO:0000256" key="2">
    <source>
        <dbReference type="SAM" id="Phobius"/>
    </source>
</evidence>
<comment type="caution">
    <text evidence="3">The sequence shown here is derived from an EMBL/GenBank/DDBJ whole genome shotgun (WGS) entry which is preliminary data.</text>
</comment>
<keyword evidence="4" id="KW-1185">Reference proteome</keyword>
<evidence type="ECO:0000313" key="4">
    <source>
        <dbReference type="Proteomes" id="UP001367676"/>
    </source>
</evidence>
<keyword evidence="2" id="KW-0812">Transmembrane</keyword>
<keyword evidence="2" id="KW-0472">Membrane</keyword>
<keyword evidence="2" id="KW-1133">Transmembrane helix</keyword>
<dbReference type="Proteomes" id="UP001367676">
    <property type="component" value="Unassembled WGS sequence"/>
</dbReference>
<proteinExistence type="predicted"/>
<feature type="region of interest" description="Disordered" evidence="1">
    <location>
        <begin position="27"/>
        <end position="139"/>
    </location>
</feature>
<feature type="transmembrane region" description="Helical" evidence="2">
    <location>
        <begin position="244"/>
        <end position="268"/>
    </location>
</feature>
<name>A0AAN9TW88_9HEMI</name>
<accession>A0AAN9TW88</accession>
<feature type="compositionally biased region" description="Low complexity" evidence="1">
    <location>
        <begin position="37"/>
        <end position="51"/>
    </location>
</feature>
<reference evidence="3 4" key="1">
    <citation type="submission" date="2024-03" db="EMBL/GenBank/DDBJ databases">
        <title>Adaptation during the transition from Ophiocordyceps entomopathogen to insect associate is accompanied by gene loss and intensified selection.</title>
        <authorList>
            <person name="Ward C.M."/>
            <person name="Onetto C.A."/>
            <person name="Borneman A.R."/>
        </authorList>
    </citation>
    <scope>NUCLEOTIDE SEQUENCE [LARGE SCALE GENOMIC DNA]</scope>
    <source>
        <strain evidence="3">AWRI1</strain>
        <tissue evidence="3">Single Adult Female</tissue>
    </source>
</reference>
<dbReference type="AlphaFoldDB" id="A0AAN9TW88"/>
<evidence type="ECO:0000256" key="1">
    <source>
        <dbReference type="SAM" id="MobiDB-lite"/>
    </source>
</evidence>
<sequence length="311" mass="33519">MDTQESKHVFGPAVSSGRLSANSLAIYGCGKPITDPSSNNSSTVTSVTSTTGSDEDHMSANQRRSPFSSDSSELDACMPLPSGLVNEVSTRRTSHASNDSQPLKPNTSMVATSNTSTSKSVKKKESRPKAPAGLGTMSPCDHCKIAQQQRTCSFHSEAVSWKQDSGNERRTSNTADTAHVAARKETSIAVQRSNGAGASAEKPNKDDRSNRKVKSAGAHSGRAHAPASSSDRLPLHRILNDPRVYYVVAFAGLAALMVVSGTGIALAARRRRRRRYRNSFVSGLSTAKDMVSALLTTWVTYSRWFRRLLFK</sequence>
<organism evidence="3 4">
    <name type="scientific">Parthenolecanium corni</name>
    <dbReference type="NCBI Taxonomy" id="536013"/>
    <lineage>
        <taxon>Eukaryota</taxon>
        <taxon>Metazoa</taxon>
        <taxon>Ecdysozoa</taxon>
        <taxon>Arthropoda</taxon>
        <taxon>Hexapoda</taxon>
        <taxon>Insecta</taxon>
        <taxon>Pterygota</taxon>
        <taxon>Neoptera</taxon>
        <taxon>Paraneoptera</taxon>
        <taxon>Hemiptera</taxon>
        <taxon>Sternorrhyncha</taxon>
        <taxon>Coccoidea</taxon>
        <taxon>Coccidae</taxon>
        <taxon>Parthenolecanium</taxon>
    </lineage>
</organism>
<dbReference type="EMBL" id="JBBCAQ010000019">
    <property type="protein sequence ID" value="KAK7595044.1"/>
    <property type="molecule type" value="Genomic_DNA"/>
</dbReference>
<feature type="region of interest" description="Disordered" evidence="1">
    <location>
        <begin position="161"/>
        <end position="231"/>
    </location>
</feature>
<dbReference type="PROSITE" id="PS51257">
    <property type="entry name" value="PROKAR_LIPOPROTEIN"/>
    <property type="match status" value="1"/>
</dbReference>
<feature type="compositionally biased region" description="Polar residues" evidence="1">
    <location>
        <begin position="95"/>
        <end position="111"/>
    </location>
</feature>
<protein>
    <submittedName>
        <fullName evidence="3">Uncharacterized protein</fullName>
    </submittedName>
</protein>
<feature type="compositionally biased region" description="Polar residues" evidence="1">
    <location>
        <begin position="59"/>
        <end position="71"/>
    </location>
</feature>